<dbReference type="STRING" id="135208.A0A4Y9ZHE0"/>
<dbReference type="SUPFAM" id="SSF54695">
    <property type="entry name" value="POZ domain"/>
    <property type="match status" value="1"/>
</dbReference>
<protein>
    <recommendedName>
        <fullName evidence="2">BTB domain-containing protein</fullName>
    </recommendedName>
</protein>
<organism evidence="3 4">
    <name type="scientific">Hericium alpestre</name>
    <dbReference type="NCBI Taxonomy" id="135208"/>
    <lineage>
        <taxon>Eukaryota</taxon>
        <taxon>Fungi</taxon>
        <taxon>Dikarya</taxon>
        <taxon>Basidiomycota</taxon>
        <taxon>Agaricomycotina</taxon>
        <taxon>Agaricomycetes</taxon>
        <taxon>Russulales</taxon>
        <taxon>Hericiaceae</taxon>
        <taxon>Hericium</taxon>
    </lineage>
</organism>
<dbReference type="Pfam" id="PF00651">
    <property type="entry name" value="BTB"/>
    <property type="match status" value="1"/>
</dbReference>
<dbReference type="OrthoDB" id="3357985at2759"/>
<feature type="compositionally biased region" description="Polar residues" evidence="1">
    <location>
        <begin position="1"/>
        <end position="13"/>
    </location>
</feature>
<gene>
    <name evidence="3" type="ORF">EWM64_g9970</name>
</gene>
<accession>A0A4Y9ZHE0</accession>
<feature type="compositionally biased region" description="Basic and acidic residues" evidence="1">
    <location>
        <begin position="18"/>
        <end position="28"/>
    </location>
</feature>
<dbReference type="Gene3D" id="3.30.710.10">
    <property type="entry name" value="Potassium Channel Kv1.1, Chain A"/>
    <property type="match status" value="1"/>
</dbReference>
<comment type="caution">
    <text evidence="3">The sequence shown here is derived from an EMBL/GenBank/DDBJ whole genome shotgun (WGS) entry which is preliminary data.</text>
</comment>
<dbReference type="InterPro" id="IPR011333">
    <property type="entry name" value="SKP1/BTB/POZ_sf"/>
</dbReference>
<evidence type="ECO:0000313" key="3">
    <source>
        <dbReference type="EMBL" id="TFY74042.1"/>
    </source>
</evidence>
<proteinExistence type="predicted"/>
<sequence>MSSNTPSQSTQASAPPAPKKDVRDAVRSSDGVDFRVYKIILSKASQTFKDMFAAQPSPPSPSSESDANFKAGLPIVVLTEPAQTLHLLLRLFYPVDQPRITGIADTRALLEAATKYMVDGLPNTLEHALLAAADDDPRHDLRTRVPPPPPP</sequence>
<dbReference type="Proteomes" id="UP000298061">
    <property type="component" value="Unassembled WGS sequence"/>
</dbReference>
<reference evidence="3 4" key="1">
    <citation type="submission" date="2019-02" db="EMBL/GenBank/DDBJ databases">
        <title>Genome sequencing of the rare red list fungi Hericium alpestre (H. flagellum).</title>
        <authorList>
            <person name="Buettner E."/>
            <person name="Kellner H."/>
        </authorList>
    </citation>
    <scope>NUCLEOTIDE SEQUENCE [LARGE SCALE GENOMIC DNA]</scope>
    <source>
        <strain evidence="3 4">DSM 108284</strain>
    </source>
</reference>
<feature type="non-terminal residue" evidence="3">
    <location>
        <position position="151"/>
    </location>
</feature>
<name>A0A4Y9ZHE0_9AGAM</name>
<evidence type="ECO:0000313" key="4">
    <source>
        <dbReference type="Proteomes" id="UP000298061"/>
    </source>
</evidence>
<dbReference type="EMBL" id="SFCI01002341">
    <property type="protein sequence ID" value="TFY74042.1"/>
    <property type="molecule type" value="Genomic_DNA"/>
</dbReference>
<dbReference type="SMART" id="SM00225">
    <property type="entry name" value="BTB"/>
    <property type="match status" value="1"/>
</dbReference>
<feature type="region of interest" description="Disordered" evidence="1">
    <location>
        <begin position="1"/>
        <end position="28"/>
    </location>
</feature>
<keyword evidence="4" id="KW-1185">Reference proteome</keyword>
<dbReference type="InterPro" id="IPR000210">
    <property type="entry name" value="BTB/POZ_dom"/>
</dbReference>
<dbReference type="PROSITE" id="PS50097">
    <property type="entry name" value="BTB"/>
    <property type="match status" value="1"/>
</dbReference>
<feature type="domain" description="BTB" evidence="2">
    <location>
        <begin position="20"/>
        <end position="93"/>
    </location>
</feature>
<evidence type="ECO:0000259" key="2">
    <source>
        <dbReference type="PROSITE" id="PS50097"/>
    </source>
</evidence>
<dbReference type="AlphaFoldDB" id="A0A4Y9ZHE0"/>
<evidence type="ECO:0000256" key="1">
    <source>
        <dbReference type="SAM" id="MobiDB-lite"/>
    </source>
</evidence>